<keyword evidence="2" id="KW-1185">Reference proteome</keyword>
<organism evidence="1 2">
    <name type="scientific">Paenibacillus sedimenti</name>
    <dbReference type="NCBI Taxonomy" id="2770274"/>
    <lineage>
        <taxon>Bacteria</taxon>
        <taxon>Bacillati</taxon>
        <taxon>Bacillota</taxon>
        <taxon>Bacilli</taxon>
        <taxon>Bacillales</taxon>
        <taxon>Paenibacillaceae</taxon>
        <taxon>Paenibacillus</taxon>
    </lineage>
</organism>
<dbReference type="AlphaFoldDB" id="A0A926QN02"/>
<evidence type="ECO:0000313" key="2">
    <source>
        <dbReference type="Proteomes" id="UP000650466"/>
    </source>
</evidence>
<proteinExistence type="predicted"/>
<name>A0A926QN02_9BACL</name>
<dbReference type="EMBL" id="JACVVD010000013">
    <property type="protein sequence ID" value="MBD0383889.1"/>
    <property type="molecule type" value="Genomic_DNA"/>
</dbReference>
<reference evidence="1" key="1">
    <citation type="submission" date="2020-09" db="EMBL/GenBank/DDBJ databases">
        <title>Draft Genome Sequence of Paenibacillus sp. WST5.</title>
        <authorList>
            <person name="Bao Z."/>
        </authorList>
    </citation>
    <scope>NUCLEOTIDE SEQUENCE</scope>
    <source>
        <strain evidence="1">WST5</strain>
    </source>
</reference>
<sequence length="69" mass="8127">MENHLHISGKQTAKEIQVLEAAGVAHYERERDKVDTFVVGNAVVLFLVDYARKQIFRSSRFLTRWIFQY</sequence>
<evidence type="ECO:0000313" key="1">
    <source>
        <dbReference type="EMBL" id="MBD0383889.1"/>
    </source>
</evidence>
<accession>A0A926QN02</accession>
<dbReference type="Proteomes" id="UP000650466">
    <property type="component" value="Unassembled WGS sequence"/>
</dbReference>
<protein>
    <submittedName>
        <fullName evidence="1">Uncharacterized protein</fullName>
    </submittedName>
</protein>
<gene>
    <name evidence="1" type="ORF">ICC18_27825</name>
</gene>
<comment type="caution">
    <text evidence="1">The sequence shown here is derived from an EMBL/GenBank/DDBJ whole genome shotgun (WGS) entry which is preliminary data.</text>
</comment>